<dbReference type="Proteomes" id="UP000034544">
    <property type="component" value="Unassembled WGS sequence"/>
</dbReference>
<evidence type="ECO:0008006" key="3">
    <source>
        <dbReference type="Google" id="ProtNLM"/>
    </source>
</evidence>
<accession>A0A0G0W0X2</accession>
<organism evidence="1 2">
    <name type="scientific">candidate division WWE3 bacterium GW2011_GWE1_41_27</name>
    <dbReference type="NCBI Taxonomy" id="1619131"/>
    <lineage>
        <taxon>Bacteria</taxon>
        <taxon>Katanobacteria</taxon>
    </lineage>
</organism>
<dbReference type="EMBL" id="LCBF01000025">
    <property type="protein sequence ID" value="KKS06660.1"/>
    <property type="molecule type" value="Genomic_DNA"/>
</dbReference>
<evidence type="ECO:0000313" key="2">
    <source>
        <dbReference type="Proteomes" id="UP000034544"/>
    </source>
</evidence>
<sequence length="297" mass="31493">MNKRRIYINNKGQALLFVVVALTISMVVGVSVATRTLSMTKRVSSTDTLAKVYYAAEAGIERFVSRPVSELAAMVAGGNCGNTSSTWSSAEGACIFTLGDTSEIATDTSVTVDLVSANESDPERYEIRLKNGAFSGIAMSGYSGNQVTLCWADSNNASNTALYYTLWSSDALLRENLVLPNAVAPSPDAVTFTVTGTPVTAAVSPHAMYDWCANISTAGTPYFMNVMSLGGDATVGVLPALGFTIPPQGFQIVSRATLSSDDDNPQVVTVIRVSRSYDHVPGFFNSAIYSQKDIVAN</sequence>
<comment type="caution">
    <text evidence="1">The sequence shown here is derived from an EMBL/GenBank/DDBJ whole genome shotgun (WGS) entry which is preliminary data.</text>
</comment>
<protein>
    <recommendedName>
        <fullName evidence="3">Type 4 fimbrial biogenesis protein PilX N-terminal domain-containing protein</fullName>
    </recommendedName>
</protein>
<dbReference type="AlphaFoldDB" id="A0A0G0W0X2"/>
<proteinExistence type="predicted"/>
<reference evidence="1 2" key="1">
    <citation type="journal article" date="2015" name="Nature">
        <title>rRNA introns, odd ribosomes, and small enigmatic genomes across a large radiation of phyla.</title>
        <authorList>
            <person name="Brown C.T."/>
            <person name="Hug L.A."/>
            <person name="Thomas B.C."/>
            <person name="Sharon I."/>
            <person name="Castelle C.J."/>
            <person name="Singh A."/>
            <person name="Wilkins M.J."/>
            <person name="Williams K.H."/>
            <person name="Banfield J.F."/>
        </authorList>
    </citation>
    <scope>NUCLEOTIDE SEQUENCE [LARGE SCALE GENOMIC DNA]</scope>
</reference>
<name>A0A0G0W0X2_UNCKA</name>
<gene>
    <name evidence="1" type="ORF">UU59_C0025G0006</name>
</gene>
<evidence type="ECO:0000313" key="1">
    <source>
        <dbReference type="EMBL" id="KKS06660.1"/>
    </source>
</evidence>